<sequence length="154" mass="17127">MHCLACKVVREKALLPLRNTNQDSRRRYYRAPWQLLSKLLLRLLFLCLVTRGLCDCSLDKINIGTVRSGREISGQAEWNVTVVNNCQCPQSQIQLSCTGFQTVENIDPSILSKQGDTCLLINGSSLLASASVDFSYAWDPPFLLLPLASVIHGC</sequence>
<keyword evidence="1" id="KW-0732">Signal</keyword>
<keyword evidence="3" id="KW-1185">Reference proteome</keyword>
<name>A0AAD6JRJ6_9ROSI</name>
<dbReference type="Proteomes" id="UP001162972">
    <property type="component" value="Chromosome 9"/>
</dbReference>
<gene>
    <name evidence="2" type="ORF">OIU84_009380</name>
</gene>
<accession>A0AAD6JRJ6</accession>
<protein>
    <submittedName>
        <fullName evidence="2">Uncharacterized protein</fullName>
    </submittedName>
</protein>
<evidence type="ECO:0000256" key="1">
    <source>
        <dbReference type="ARBA" id="ARBA00022729"/>
    </source>
</evidence>
<dbReference type="InterPro" id="IPR040361">
    <property type="entry name" value="TPD1"/>
</dbReference>
<dbReference type="EMBL" id="JAPFFJ010000015">
    <property type="protein sequence ID" value="KAJ6409880.1"/>
    <property type="molecule type" value="Genomic_DNA"/>
</dbReference>
<dbReference type="AlphaFoldDB" id="A0AAD6JRJ6"/>
<comment type="caution">
    <text evidence="2">The sequence shown here is derived from an EMBL/GenBank/DDBJ whole genome shotgun (WGS) entry which is preliminary data.</text>
</comment>
<dbReference type="PANTHER" id="PTHR33184:SF11">
    <property type="entry name" value="BETA-1,3-N-ACETYLGLUCOSAMINYLTRANSFERASE FAMILY PROTEIN"/>
    <property type="match status" value="1"/>
</dbReference>
<organism evidence="2 3">
    <name type="scientific">Salix udensis</name>
    <dbReference type="NCBI Taxonomy" id="889485"/>
    <lineage>
        <taxon>Eukaryota</taxon>
        <taxon>Viridiplantae</taxon>
        <taxon>Streptophyta</taxon>
        <taxon>Embryophyta</taxon>
        <taxon>Tracheophyta</taxon>
        <taxon>Spermatophyta</taxon>
        <taxon>Magnoliopsida</taxon>
        <taxon>eudicotyledons</taxon>
        <taxon>Gunneridae</taxon>
        <taxon>Pentapetalae</taxon>
        <taxon>rosids</taxon>
        <taxon>fabids</taxon>
        <taxon>Malpighiales</taxon>
        <taxon>Salicaceae</taxon>
        <taxon>Saliceae</taxon>
        <taxon>Salix</taxon>
    </lineage>
</organism>
<reference evidence="2 3" key="1">
    <citation type="journal article" date="2023" name="Int. J. Mol. Sci.">
        <title>De Novo Assembly and Annotation of 11 Diverse Shrub Willow (Salix) Genomes Reveals Novel Gene Organization in Sex-Linked Regions.</title>
        <authorList>
            <person name="Hyden B."/>
            <person name="Feng K."/>
            <person name="Yates T.B."/>
            <person name="Jawdy S."/>
            <person name="Cereghino C."/>
            <person name="Smart L.B."/>
            <person name="Muchero W."/>
        </authorList>
    </citation>
    <scope>NUCLEOTIDE SEQUENCE [LARGE SCALE GENOMIC DNA]</scope>
    <source>
        <tissue evidence="2">Shoot tip</tissue>
    </source>
</reference>
<evidence type="ECO:0000313" key="2">
    <source>
        <dbReference type="EMBL" id="KAJ6409880.1"/>
    </source>
</evidence>
<proteinExistence type="predicted"/>
<evidence type="ECO:0000313" key="3">
    <source>
        <dbReference type="Proteomes" id="UP001162972"/>
    </source>
</evidence>
<dbReference type="PANTHER" id="PTHR33184">
    <property type="entry name" value="PROTEIN TAPETUM DETERMINANT 1-LIKE-RELATED"/>
    <property type="match status" value="1"/>
</dbReference>
<dbReference type="GO" id="GO:0001709">
    <property type="term" value="P:cell fate determination"/>
    <property type="evidence" value="ECO:0007669"/>
    <property type="project" value="TreeGrafter"/>
</dbReference>
<dbReference type="Pfam" id="PF24068">
    <property type="entry name" value="TPD1_C"/>
    <property type="match status" value="1"/>
</dbReference>